<gene>
    <name evidence="1" type="ORF">B296_00017869</name>
</gene>
<dbReference type="AlphaFoldDB" id="A0A426ZBX6"/>
<evidence type="ECO:0000313" key="1">
    <source>
        <dbReference type="EMBL" id="RRT61464.1"/>
    </source>
</evidence>
<reference evidence="1 2" key="1">
    <citation type="journal article" date="2014" name="Agronomy (Basel)">
        <title>A Draft Genome Sequence for Ensete ventricosum, the Drought-Tolerant Tree Against Hunger.</title>
        <authorList>
            <person name="Harrison J."/>
            <person name="Moore K.A."/>
            <person name="Paszkiewicz K."/>
            <person name="Jones T."/>
            <person name="Grant M."/>
            <person name="Ambacheew D."/>
            <person name="Muzemil S."/>
            <person name="Studholme D.J."/>
        </authorList>
    </citation>
    <scope>NUCLEOTIDE SEQUENCE [LARGE SCALE GENOMIC DNA]</scope>
</reference>
<accession>A0A426ZBX6</accession>
<name>A0A426ZBX6_ENSVE</name>
<comment type="caution">
    <text evidence="1">The sequence shown here is derived from an EMBL/GenBank/DDBJ whole genome shotgun (WGS) entry which is preliminary data.</text>
</comment>
<feature type="non-terminal residue" evidence="1">
    <location>
        <position position="1"/>
    </location>
</feature>
<proteinExistence type="predicted"/>
<protein>
    <submittedName>
        <fullName evidence="1">Uncharacterized protein</fullName>
    </submittedName>
</protein>
<organism evidence="1 2">
    <name type="scientific">Ensete ventricosum</name>
    <name type="common">Abyssinian banana</name>
    <name type="synonym">Musa ensete</name>
    <dbReference type="NCBI Taxonomy" id="4639"/>
    <lineage>
        <taxon>Eukaryota</taxon>
        <taxon>Viridiplantae</taxon>
        <taxon>Streptophyta</taxon>
        <taxon>Embryophyta</taxon>
        <taxon>Tracheophyta</taxon>
        <taxon>Spermatophyta</taxon>
        <taxon>Magnoliopsida</taxon>
        <taxon>Liliopsida</taxon>
        <taxon>Zingiberales</taxon>
        <taxon>Musaceae</taxon>
        <taxon>Ensete</taxon>
    </lineage>
</organism>
<dbReference type="EMBL" id="AMZH03007373">
    <property type="protein sequence ID" value="RRT61464.1"/>
    <property type="molecule type" value="Genomic_DNA"/>
</dbReference>
<dbReference type="Proteomes" id="UP000287651">
    <property type="component" value="Unassembled WGS sequence"/>
</dbReference>
<evidence type="ECO:0000313" key="2">
    <source>
        <dbReference type="Proteomes" id="UP000287651"/>
    </source>
</evidence>
<sequence>RVEPYAPQAKVGSAAAQPLLRYTTDCGPKIALGYRKETLSRLFLPSLCRKPRGLLSIGDSRNPSADFLIRGGVRFVLIDSALILRDFVSGSTSLHGLVNSRVSSLLGLFLAFAPSWISRVSFGQ</sequence>